<keyword evidence="2 3" id="KW-0786">Thiamine pyrophosphate</keyword>
<feature type="domain" description="Thiamine pyrophosphate enzyme N-terminal TPP-binding" evidence="6">
    <location>
        <begin position="1"/>
        <end position="117"/>
    </location>
</feature>
<evidence type="ECO:0000313" key="9">
    <source>
        <dbReference type="Proteomes" id="UP001177258"/>
    </source>
</evidence>
<dbReference type="InterPro" id="IPR011766">
    <property type="entry name" value="TPP_enzyme_TPP-bd"/>
</dbReference>
<reference evidence="8 10" key="1">
    <citation type="submission" date="2023-07" db="EMBL/GenBank/DDBJ databases">
        <title>Unpublished Manusciprt.</title>
        <authorList>
            <person name="Aydin F."/>
            <person name="Tarhane S."/>
            <person name="Saticioglu I.B."/>
            <person name="Karakaya E."/>
            <person name="Abay S."/>
            <person name="Guran O."/>
            <person name="Bozkurt E."/>
            <person name="Uzum N."/>
            <person name="Olgun K."/>
            <person name="Jablonski D."/>
        </authorList>
    </citation>
    <scope>NUCLEOTIDE SEQUENCE</scope>
    <source>
        <strain evidence="10">faydin-H75</strain>
        <strain evidence="8">Faydin-H76</strain>
    </source>
</reference>
<dbReference type="InterPro" id="IPR047210">
    <property type="entry name" value="TPP_PYR_POXB-like"/>
</dbReference>
<dbReference type="SUPFAM" id="SSF52467">
    <property type="entry name" value="DHS-like NAD/FAD-binding domain"/>
    <property type="match status" value="1"/>
</dbReference>
<dbReference type="Pfam" id="PF00205">
    <property type="entry name" value="TPP_enzyme_M"/>
    <property type="match status" value="1"/>
</dbReference>
<evidence type="ECO:0000256" key="3">
    <source>
        <dbReference type="RuleBase" id="RU362132"/>
    </source>
</evidence>
<reference evidence="7 9" key="3">
    <citation type="journal article" date="2024" name="Syst. Appl. Microbiol.">
        <title>Helicobacter cappadocius sp. nov., from lizards: The first psychrotrophic Helicobacter species.</title>
        <authorList>
            <person name="Aydin F."/>
            <person name="Tarhane S."/>
            <person name="Karakaya E."/>
            <person name="Abay S."/>
            <person name="Kayman T."/>
            <person name="Guran O."/>
            <person name="Bozkurt E."/>
            <person name="Uzum N."/>
            <person name="Avci A."/>
            <person name="Olgun K."/>
            <person name="Jablonski D."/>
            <person name="Guran C."/>
            <person name="Burcin Saticioglu I."/>
        </authorList>
    </citation>
    <scope>NUCLEOTIDE SEQUENCE [LARGE SCALE GENOMIC DNA]</scope>
    <source>
        <strain evidence="7">Faydin-H75</strain>
        <strain evidence="9">faydin-H76</strain>
    </source>
</reference>
<keyword evidence="10" id="KW-1185">Reference proteome</keyword>
<dbReference type="Gene3D" id="3.40.50.1220">
    <property type="entry name" value="TPP-binding domain"/>
    <property type="match status" value="1"/>
</dbReference>
<dbReference type="InterPro" id="IPR047211">
    <property type="entry name" value="POXB-like"/>
</dbReference>
<dbReference type="Proteomes" id="UP001240777">
    <property type="component" value="Unassembled WGS sequence"/>
</dbReference>
<dbReference type="GO" id="GO:0019752">
    <property type="term" value="P:carboxylic acid metabolic process"/>
    <property type="evidence" value="ECO:0007669"/>
    <property type="project" value="UniProtKB-ARBA"/>
</dbReference>
<evidence type="ECO:0000259" key="4">
    <source>
        <dbReference type="Pfam" id="PF00205"/>
    </source>
</evidence>
<dbReference type="GO" id="GO:0030976">
    <property type="term" value="F:thiamine pyrophosphate binding"/>
    <property type="evidence" value="ECO:0007669"/>
    <property type="project" value="InterPro"/>
</dbReference>
<name>A0AA90TFB6_9HELI</name>
<dbReference type="CDD" id="cd02014">
    <property type="entry name" value="TPP_POX"/>
    <property type="match status" value="1"/>
</dbReference>
<dbReference type="InterPro" id="IPR012000">
    <property type="entry name" value="Thiamin_PyroP_enz_cen_dom"/>
</dbReference>
<dbReference type="InterPro" id="IPR029061">
    <property type="entry name" value="THDP-binding"/>
</dbReference>
<dbReference type="Pfam" id="PF02775">
    <property type="entry name" value="TPP_enzyme_C"/>
    <property type="match status" value="1"/>
</dbReference>
<dbReference type="PANTHER" id="PTHR42981">
    <property type="entry name" value="PYRUVATE DEHYDROGENASE [UBIQUINONE]"/>
    <property type="match status" value="1"/>
</dbReference>
<dbReference type="Pfam" id="PF02776">
    <property type="entry name" value="TPP_enzyme_N"/>
    <property type="match status" value="1"/>
</dbReference>
<dbReference type="EMBL" id="JAUPEV010000010">
    <property type="protein sequence ID" value="MDO7253538.1"/>
    <property type="molecule type" value="Genomic_DNA"/>
</dbReference>
<dbReference type="InterPro" id="IPR047212">
    <property type="entry name" value="TPP_POXB-like"/>
</dbReference>
<dbReference type="RefSeq" id="WP_305517381.1">
    <property type="nucleotide sequence ID" value="NZ_JAUPEV010000010.1"/>
</dbReference>
<evidence type="ECO:0000313" key="7">
    <source>
        <dbReference type="EMBL" id="MDO7253538.1"/>
    </source>
</evidence>
<evidence type="ECO:0000259" key="5">
    <source>
        <dbReference type="Pfam" id="PF02775"/>
    </source>
</evidence>
<dbReference type="InterPro" id="IPR012001">
    <property type="entry name" value="Thiamin_PyroP_enz_TPP-bd_dom"/>
</dbReference>
<dbReference type="EMBL" id="JAUYZK010000010">
    <property type="protein sequence ID" value="MDP2539465.1"/>
    <property type="molecule type" value="Genomic_DNA"/>
</dbReference>
<proteinExistence type="inferred from homology"/>
<evidence type="ECO:0000256" key="2">
    <source>
        <dbReference type="ARBA" id="ARBA00023052"/>
    </source>
</evidence>
<evidence type="ECO:0000313" key="8">
    <source>
        <dbReference type="EMBL" id="MDP2539465.1"/>
    </source>
</evidence>
<dbReference type="AlphaFoldDB" id="A0AA90TFB6"/>
<dbReference type="InterPro" id="IPR000399">
    <property type="entry name" value="TPP-bd_CS"/>
</dbReference>
<comment type="caution">
    <text evidence="8">The sequence shown here is derived from an EMBL/GenBank/DDBJ whole genome shotgun (WGS) entry which is preliminary data.</text>
</comment>
<reference evidence="7" key="2">
    <citation type="submission" date="2023-07" db="EMBL/GenBank/DDBJ databases">
        <authorList>
            <person name="Aydin F."/>
            <person name="Tarhane S."/>
            <person name="Saticioglu I.B."/>
            <person name="Karakaya E."/>
            <person name="Abay S."/>
            <person name="Guran O."/>
            <person name="Bozkurt E."/>
            <person name="Uzum N."/>
            <person name="Olgun K."/>
            <person name="Jablonski D."/>
        </authorList>
    </citation>
    <scope>NUCLEOTIDE SEQUENCE</scope>
    <source>
        <strain evidence="7">Faydin-H75</strain>
    </source>
</reference>
<protein>
    <submittedName>
        <fullName evidence="8">Thiamine pyrophosphate-binding protein</fullName>
    </submittedName>
</protein>
<dbReference type="Gene3D" id="3.40.50.970">
    <property type="match status" value="2"/>
</dbReference>
<dbReference type="SUPFAM" id="SSF52518">
    <property type="entry name" value="Thiamin diphosphate-binding fold (THDP-binding)"/>
    <property type="match status" value="2"/>
</dbReference>
<organism evidence="8 9">
    <name type="scientific">Helicobacter cappadocius</name>
    <dbReference type="NCBI Taxonomy" id="3063998"/>
    <lineage>
        <taxon>Bacteria</taxon>
        <taxon>Pseudomonadati</taxon>
        <taxon>Campylobacterota</taxon>
        <taxon>Epsilonproteobacteria</taxon>
        <taxon>Campylobacterales</taxon>
        <taxon>Helicobacteraceae</taxon>
        <taxon>Helicobacter</taxon>
    </lineage>
</organism>
<dbReference type="Proteomes" id="UP001177258">
    <property type="component" value="Unassembled WGS sequence"/>
</dbReference>
<accession>A0AA90TFB6</accession>
<dbReference type="GO" id="GO:0003824">
    <property type="term" value="F:catalytic activity"/>
    <property type="evidence" value="ECO:0007669"/>
    <property type="project" value="InterPro"/>
</dbReference>
<comment type="similarity">
    <text evidence="1 3">Belongs to the TPP enzyme family.</text>
</comment>
<feature type="domain" description="Thiamine pyrophosphate enzyme TPP-binding" evidence="5">
    <location>
        <begin position="377"/>
        <end position="523"/>
    </location>
</feature>
<gene>
    <name evidence="7" type="ORF">Q5I04_06400</name>
    <name evidence="8" type="ORF">Q5I06_06725</name>
</gene>
<dbReference type="GO" id="GO:0000287">
    <property type="term" value="F:magnesium ion binding"/>
    <property type="evidence" value="ECO:0007669"/>
    <property type="project" value="InterPro"/>
</dbReference>
<dbReference type="PROSITE" id="PS00187">
    <property type="entry name" value="TPP_ENZYMES"/>
    <property type="match status" value="1"/>
</dbReference>
<evidence type="ECO:0000313" key="10">
    <source>
        <dbReference type="Proteomes" id="UP001240777"/>
    </source>
</evidence>
<dbReference type="PANTHER" id="PTHR42981:SF2">
    <property type="entry name" value="PYRUVATE DEHYDROGENASE [UBIQUINONE]"/>
    <property type="match status" value="1"/>
</dbReference>
<sequence length="572" mass="63081">MKVAEIMVEVLANAGVQRCYGIVGDTLNHFTDAIYHSKKIQWIHMRHEEAGGFAAGADALITKKPTACAGSCGPGSLHFINSLMDAGRNRAPVILIASQLDVQNLGTHFPQEVDFKKIYESFAVYCEQINTPEEAQYIMTMAVQNAINKRGVAVVIMPVNISVQSAQYDPNMKIHLPNPVFCPNEDEIKEIVSLISKGKKVGIYAGAGVEGAHDELVKFAEKIKAPIAHSARSKDFVEYDNPYNMGMTGLVGVKSGFDMMNECDVLLVLGSDLAWRQFYPQKAVIIQVDNDCSHLGRRCNPKIAVLGDVKHTLKKLIEAVSEKTDRSFLDHCLKIKEETDKKLLKDTQAPSGDIIHPQFLTGLIDKYAPKDALFAADGGSPMVWALRYLTGTRERRIFTSLLHGTMANAMPMCLGLKKAFPNKEVISFSGDGGLAMLLGDLLSAIQENIPIKVVVFNNSSLNFVELEQKVEGLLDNYTDLKNPSFADLSRVIGFDSWRVEKSSDLEENVKNFFNTKKPALLDVVVNPKELVMPPKVELSEVAHFALYSAKALIAGRANDVEELIKTNINKLI</sequence>
<feature type="domain" description="Thiamine pyrophosphate enzyme central" evidence="4">
    <location>
        <begin position="188"/>
        <end position="316"/>
    </location>
</feature>
<dbReference type="CDD" id="cd07039">
    <property type="entry name" value="TPP_PYR_POX"/>
    <property type="match status" value="1"/>
</dbReference>
<evidence type="ECO:0000256" key="1">
    <source>
        <dbReference type="ARBA" id="ARBA00007812"/>
    </source>
</evidence>
<dbReference type="InterPro" id="IPR029035">
    <property type="entry name" value="DHS-like_NAD/FAD-binding_dom"/>
</dbReference>
<evidence type="ECO:0000259" key="6">
    <source>
        <dbReference type="Pfam" id="PF02776"/>
    </source>
</evidence>